<evidence type="ECO:0000313" key="2">
    <source>
        <dbReference type="Proteomes" id="UP000054815"/>
    </source>
</evidence>
<accession>A0A0V0YH36</accession>
<comment type="caution">
    <text evidence="1">The sequence shown here is derived from an EMBL/GenBank/DDBJ whole genome shotgun (WGS) entry which is preliminary data.</text>
</comment>
<name>A0A0V0YH36_TRIPS</name>
<proteinExistence type="predicted"/>
<evidence type="ECO:0000313" key="1">
    <source>
        <dbReference type="EMBL" id="KRX99413.1"/>
    </source>
</evidence>
<sequence>MDETCIYIAMERTQLLNACMHWYAPNSFNMLHSKIHSKCINATKLTDRSAFKAFNVRALVLKTESQQNTCKGSLYRPSLARVPRLYSGANPEFTPI</sequence>
<dbReference type="Proteomes" id="UP000054815">
    <property type="component" value="Unassembled WGS sequence"/>
</dbReference>
<dbReference type="AlphaFoldDB" id="A0A0V0YH36"/>
<protein>
    <submittedName>
        <fullName evidence="1">Uncharacterized protein</fullName>
    </submittedName>
</protein>
<organism evidence="1 2">
    <name type="scientific">Trichinella pseudospiralis</name>
    <name type="common">Parasitic roundworm</name>
    <dbReference type="NCBI Taxonomy" id="6337"/>
    <lineage>
        <taxon>Eukaryota</taxon>
        <taxon>Metazoa</taxon>
        <taxon>Ecdysozoa</taxon>
        <taxon>Nematoda</taxon>
        <taxon>Enoplea</taxon>
        <taxon>Dorylaimia</taxon>
        <taxon>Trichinellida</taxon>
        <taxon>Trichinellidae</taxon>
        <taxon>Trichinella</taxon>
    </lineage>
</organism>
<dbReference type="EMBL" id="JYDU01000015">
    <property type="protein sequence ID" value="KRX99413.1"/>
    <property type="molecule type" value="Genomic_DNA"/>
</dbReference>
<reference evidence="1 2" key="1">
    <citation type="submission" date="2015-01" db="EMBL/GenBank/DDBJ databases">
        <title>Evolution of Trichinella species and genotypes.</title>
        <authorList>
            <person name="Korhonen P.K."/>
            <person name="Edoardo P."/>
            <person name="Giuseppe L.R."/>
            <person name="Gasser R.B."/>
        </authorList>
    </citation>
    <scope>NUCLEOTIDE SEQUENCE [LARGE SCALE GENOMIC DNA]</scope>
    <source>
        <strain evidence="1">ISS141</strain>
    </source>
</reference>
<gene>
    <name evidence="1" type="ORF">T4E_6001</name>
</gene>